<dbReference type="InterPro" id="IPR017972">
    <property type="entry name" value="Cyt_P450_CS"/>
</dbReference>
<dbReference type="OrthoDB" id="1055148at2759"/>
<sequence length="479" mass="54202">MMLILPALLVAVILLARWYSKPRTIPAYKGEGFFSFLSDAHDYAVKPISLIRRAQSQCGNIFSIQILTVHNVWLRGNELNKAYLDMPEKAWSFGHGMGIFLNKILDPGYMDNIRVMVGSLSRYINRATAQAHMAKCTVEETHRCALEWTTKTDVELFDGVSELTHKVIVRTLMGDDFYESSEELLGLLHAMESDIGSIWSFVLPDWVPHPPARRLHRARERVKEIFWEKLSQRHVAAKNGDLETDLPDYITHTLHEQSMAPLRHFLPSHHTVLMFAAHTSTVAAISWVVVCLLRHPDVMAAVKRDARNGNTDSALLQACIKETMRYYAGMKCLRLAMQEVPVPGTDIIVPKGSVVSISPYLTHHDPANYPNPDTWMPGRWLNAENKLVNLEEKDGNSVKSMLFGGGSHRCPGEKMAMIIVTQTLTTLLRSYDITWASPDQPRTVDFEDLDFDKVGSPWLKGDLKVKVSRRKWPEIMAGC</sequence>
<accession>A0A9Q0B0U9</accession>
<comment type="cofactor">
    <cofactor evidence="1 7">
        <name>heme</name>
        <dbReference type="ChEBI" id="CHEBI:30413"/>
    </cofactor>
</comment>
<feature type="signal peptide" evidence="9">
    <location>
        <begin position="1"/>
        <end position="20"/>
    </location>
</feature>
<organism evidence="10 11">
    <name type="scientific">Colletotrichum abscissum</name>
    <dbReference type="NCBI Taxonomy" id="1671311"/>
    <lineage>
        <taxon>Eukaryota</taxon>
        <taxon>Fungi</taxon>
        <taxon>Dikarya</taxon>
        <taxon>Ascomycota</taxon>
        <taxon>Pezizomycotina</taxon>
        <taxon>Sordariomycetes</taxon>
        <taxon>Hypocreomycetidae</taxon>
        <taxon>Glomerellales</taxon>
        <taxon>Glomerellaceae</taxon>
        <taxon>Colletotrichum</taxon>
        <taxon>Colletotrichum acutatum species complex</taxon>
    </lineage>
</organism>
<reference evidence="10" key="1">
    <citation type="submission" date="2019-01" db="EMBL/GenBank/DDBJ databases">
        <title>Colletotrichum abscissum LGMF1257.</title>
        <authorList>
            <person name="Baroncelli R."/>
        </authorList>
    </citation>
    <scope>NUCLEOTIDE SEQUENCE</scope>
    <source>
        <strain evidence="10">Ca142</strain>
    </source>
</reference>
<comment type="caution">
    <text evidence="10">The sequence shown here is derived from an EMBL/GenBank/DDBJ whole genome shotgun (WGS) entry which is preliminary data.</text>
</comment>
<dbReference type="GO" id="GO:0020037">
    <property type="term" value="F:heme binding"/>
    <property type="evidence" value="ECO:0007669"/>
    <property type="project" value="InterPro"/>
</dbReference>
<dbReference type="InterPro" id="IPR002403">
    <property type="entry name" value="Cyt_P450_E_grp-IV"/>
</dbReference>
<evidence type="ECO:0000256" key="1">
    <source>
        <dbReference type="ARBA" id="ARBA00001971"/>
    </source>
</evidence>
<feature type="binding site" description="axial binding residue" evidence="7">
    <location>
        <position position="410"/>
    </location>
    <ligand>
        <name>heme</name>
        <dbReference type="ChEBI" id="CHEBI:30413"/>
    </ligand>
    <ligandPart>
        <name>Fe</name>
        <dbReference type="ChEBI" id="CHEBI:18248"/>
    </ligandPart>
</feature>
<evidence type="ECO:0000313" key="11">
    <source>
        <dbReference type="Proteomes" id="UP001056436"/>
    </source>
</evidence>
<keyword evidence="11" id="KW-1185">Reference proteome</keyword>
<dbReference type="Proteomes" id="UP001056436">
    <property type="component" value="Unassembled WGS sequence"/>
</dbReference>
<feature type="chain" id="PRO_5040173746" description="Cytochrome P450" evidence="9">
    <location>
        <begin position="21"/>
        <end position="479"/>
    </location>
</feature>
<dbReference type="PRINTS" id="PR00385">
    <property type="entry name" value="P450"/>
</dbReference>
<gene>
    <name evidence="10" type="ORF">CABS02_10462</name>
</gene>
<dbReference type="AlphaFoldDB" id="A0A9Q0B0U9"/>
<evidence type="ECO:0000256" key="9">
    <source>
        <dbReference type="SAM" id="SignalP"/>
    </source>
</evidence>
<dbReference type="PANTHER" id="PTHR24304:SF2">
    <property type="entry name" value="24-HYDROXYCHOLESTEROL 7-ALPHA-HYDROXYLASE"/>
    <property type="match status" value="1"/>
</dbReference>
<evidence type="ECO:0000256" key="6">
    <source>
        <dbReference type="ARBA" id="ARBA00023033"/>
    </source>
</evidence>
<name>A0A9Q0B0U9_9PEZI</name>
<keyword evidence="8" id="KW-0560">Oxidoreductase</keyword>
<evidence type="ECO:0000256" key="2">
    <source>
        <dbReference type="ARBA" id="ARBA00010617"/>
    </source>
</evidence>
<keyword evidence="9" id="KW-0732">Signal</keyword>
<dbReference type="PANTHER" id="PTHR24304">
    <property type="entry name" value="CYTOCHROME P450 FAMILY 7"/>
    <property type="match status" value="1"/>
</dbReference>
<dbReference type="SUPFAM" id="SSF48264">
    <property type="entry name" value="Cytochrome P450"/>
    <property type="match status" value="1"/>
</dbReference>
<dbReference type="Pfam" id="PF00067">
    <property type="entry name" value="p450"/>
    <property type="match status" value="1"/>
</dbReference>
<dbReference type="PROSITE" id="PS00086">
    <property type="entry name" value="CYTOCHROME_P450"/>
    <property type="match status" value="1"/>
</dbReference>
<dbReference type="InterPro" id="IPR050529">
    <property type="entry name" value="CYP450_sterol_14alpha_dmase"/>
</dbReference>
<keyword evidence="6 8" id="KW-0503">Monooxygenase</keyword>
<dbReference type="EMBL" id="SDAQ01000079">
    <property type="protein sequence ID" value="KAI3542190.1"/>
    <property type="molecule type" value="Genomic_DNA"/>
</dbReference>
<dbReference type="GO" id="GO:0004497">
    <property type="term" value="F:monooxygenase activity"/>
    <property type="evidence" value="ECO:0007669"/>
    <property type="project" value="UniProtKB-KW"/>
</dbReference>
<dbReference type="InterPro" id="IPR036396">
    <property type="entry name" value="Cyt_P450_sf"/>
</dbReference>
<evidence type="ECO:0008006" key="12">
    <source>
        <dbReference type="Google" id="ProtNLM"/>
    </source>
</evidence>
<keyword evidence="5 7" id="KW-0408">Iron</keyword>
<dbReference type="GO" id="GO:0005506">
    <property type="term" value="F:iron ion binding"/>
    <property type="evidence" value="ECO:0007669"/>
    <property type="project" value="InterPro"/>
</dbReference>
<dbReference type="InterPro" id="IPR001128">
    <property type="entry name" value="Cyt_P450"/>
</dbReference>
<evidence type="ECO:0000256" key="5">
    <source>
        <dbReference type="ARBA" id="ARBA00023004"/>
    </source>
</evidence>
<evidence type="ECO:0000256" key="4">
    <source>
        <dbReference type="ARBA" id="ARBA00022723"/>
    </source>
</evidence>
<dbReference type="PRINTS" id="PR00465">
    <property type="entry name" value="EP450IV"/>
</dbReference>
<protein>
    <recommendedName>
        <fullName evidence="12">Cytochrome P450</fullName>
    </recommendedName>
</protein>
<evidence type="ECO:0000256" key="8">
    <source>
        <dbReference type="RuleBase" id="RU000461"/>
    </source>
</evidence>
<keyword evidence="3 7" id="KW-0349">Heme</keyword>
<dbReference type="GO" id="GO:0016705">
    <property type="term" value="F:oxidoreductase activity, acting on paired donors, with incorporation or reduction of molecular oxygen"/>
    <property type="evidence" value="ECO:0007669"/>
    <property type="project" value="InterPro"/>
</dbReference>
<evidence type="ECO:0000313" key="10">
    <source>
        <dbReference type="EMBL" id="KAI3542190.1"/>
    </source>
</evidence>
<evidence type="ECO:0000256" key="7">
    <source>
        <dbReference type="PIRSR" id="PIRSR602403-1"/>
    </source>
</evidence>
<comment type="similarity">
    <text evidence="2 8">Belongs to the cytochrome P450 family.</text>
</comment>
<dbReference type="Gene3D" id="1.10.630.10">
    <property type="entry name" value="Cytochrome P450"/>
    <property type="match status" value="1"/>
</dbReference>
<evidence type="ECO:0000256" key="3">
    <source>
        <dbReference type="ARBA" id="ARBA00022617"/>
    </source>
</evidence>
<keyword evidence="4 7" id="KW-0479">Metal-binding</keyword>
<proteinExistence type="inferred from homology"/>